<name>A0A1V4J909_PATFA</name>
<accession>A0A1V4J909</accession>
<organism evidence="1 2">
    <name type="scientific">Patagioenas fasciata monilis</name>
    <dbReference type="NCBI Taxonomy" id="372326"/>
    <lineage>
        <taxon>Eukaryota</taxon>
        <taxon>Metazoa</taxon>
        <taxon>Chordata</taxon>
        <taxon>Craniata</taxon>
        <taxon>Vertebrata</taxon>
        <taxon>Euteleostomi</taxon>
        <taxon>Archelosauria</taxon>
        <taxon>Archosauria</taxon>
        <taxon>Dinosauria</taxon>
        <taxon>Saurischia</taxon>
        <taxon>Theropoda</taxon>
        <taxon>Coelurosauria</taxon>
        <taxon>Aves</taxon>
        <taxon>Neognathae</taxon>
        <taxon>Neoaves</taxon>
        <taxon>Columbimorphae</taxon>
        <taxon>Columbiformes</taxon>
        <taxon>Columbidae</taxon>
        <taxon>Patagioenas</taxon>
    </lineage>
</organism>
<evidence type="ECO:0008006" key="3">
    <source>
        <dbReference type="Google" id="ProtNLM"/>
    </source>
</evidence>
<dbReference type="STRING" id="372326.A0A1V4J909"/>
<dbReference type="SUPFAM" id="SSF56672">
    <property type="entry name" value="DNA/RNA polymerases"/>
    <property type="match status" value="1"/>
</dbReference>
<dbReference type="InterPro" id="IPR043502">
    <property type="entry name" value="DNA/RNA_pol_sf"/>
</dbReference>
<dbReference type="EMBL" id="LSYS01008536">
    <property type="protein sequence ID" value="OPJ68579.1"/>
    <property type="molecule type" value="Genomic_DNA"/>
</dbReference>
<sequence>MGKEKIKQLSTLPGLLEDPAVVGLLWVEEQQVSIATMTAYQQQYRTNRDSLVPVHEFFCHRLENQGVISKTRSPFNSPIWSVQKSDGGWRLEVDYSGLNEVTLLLSAPYRTC</sequence>
<evidence type="ECO:0000313" key="1">
    <source>
        <dbReference type="EMBL" id="OPJ68579.1"/>
    </source>
</evidence>
<reference evidence="1 2" key="1">
    <citation type="submission" date="2016-02" db="EMBL/GenBank/DDBJ databases">
        <title>Band-tailed pigeon sequencing and assembly.</title>
        <authorList>
            <person name="Soares A.E."/>
            <person name="Novak B.J."/>
            <person name="Rice E.S."/>
            <person name="O'Connell B."/>
            <person name="Chang D."/>
            <person name="Weber S."/>
            <person name="Shapiro B."/>
        </authorList>
    </citation>
    <scope>NUCLEOTIDE SEQUENCE [LARGE SCALE GENOMIC DNA]</scope>
    <source>
        <strain evidence="1">BTP2013</strain>
        <tissue evidence="1">Blood</tissue>
    </source>
</reference>
<comment type="caution">
    <text evidence="1">The sequence shown here is derived from an EMBL/GenBank/DDBJ whole genome shotgun (WGS) entry which is preliminary data.</text>
</comment>
<dbReference type="AlphaFoldDB" id="A0A1V4J909"/>
<keyword evidence="2" id="KW-1185">Reference proteome</keyword>
<dbReference type="Gene3D" id="3.10.10.10">
    <property type="entry name" value="HIV Type 1 Reverse Transcriptase, subunit A, domain 1"/>
    <property type="match status" value="1"/>
</dbReference>
<protein>
    <recommendedName>
        <fullName evidence="3">Reverse transcriptase/retrotransposon-derived protein RNase H-like domain-containing protein</fullName>
    </recommendedName>
</protein>
<gene>
    <name evidence="1" type="ORF">AV530_009525</name>
</gene>
<dbReference type="OrthoDB" id="420169at2759"/>
<dbReference type="Proteomes" id="UP000190648">
    <property type="component" value="Unassembled WGS sequence"/>
</dbReference>
<evidence type="ECO:0000313" key="2">
    <source>
        <dbReference type="Proteomes" id="UP000190648"/>
    </source>
</evidence>
<proteinExistence type="predicted"/>